<feature type="domain" description="EAL" evidence="3">
    <location>
        <begin position="691"/>
        <end position="950"/>
    </location>
</feature>
<feature type="transmembrane region" description="Helical" evidence="1">
    <location>
        <begin position="345"/>
        <end position="367"/>
    </location>
</feature>
<dbReference type="Pfam" id="PF07695">
    <property type="entry name" value="7TMR-DISM_7TM"/>
    <property type="match status" value="1"/>
</dbReference>
<dbReference type="PROSITE" id="PS50887">
    <property type="entry name" value="GGDEF"/>
    <property type="match status" value="1"/>
</dbReference>
<feature type="transmembrane region" description="Helical" evidence="1">
    <location>
        <begin position="20"/>
        <end position="44"/>
    </location>
</feature>
<dbReference type="SUPFAM" id="SSF55785">
    <property type="entry name" value="PYP-like sensor domain (PAS domain)"/>
    <property type="match status" value="1"/>
</dbReference>
<sequence length="986" mass="109066">MSADTGVTGKRASDRFIESLLYALSVYLAPIGIAAITVVALFLWHTQYPLLEGTPLDIHALVTDANTSEPTPALLTRLDAAPAKPFHRTHLSTAPVWFTVAVPVRFGARSVIEFPSRHAVDIACWDANTMQLLGRADRGGASGAFMLARAGFALTGAHLDGQRLLCRGDFAGPARLTVRYWDSESFDSAIQAFDRDSGLLDGGLGILALFVLLTALINREWIYIVFSAWLVANLRLAALSTGWDAQWLGQEIPVHWLLFARKLNISVYYMLTVTLFGWLFSDDLKRVGHRWLLRWNQWTCLPMLAMVALPYAWYLPGMWAMTGIAGSIIVFYLCRILFVTRSKVAVWFSISLIIAMFSGFSEVVAAWLGFKGLLVYVNSVTAALFSSLMAALAISQQMRDERLERRRAQAELSRTYNELPIGLFTLDANGVLLRGNPTLKAMLGREVSWARHTWADYFGPVSWAALSQRVTAGATAEMEIESVDARHAGMWFMVRAKLAGAHIEGSLQDITERVHATERLSFLADHDPLTGVLNRRGIEKRLDYGVAQVARGRSLSVGYLDLDRFKLINDLYGHGTGDEVLRQICLRVQPHLDDNDVLGRIGGDEFVLIFLDKPVDLVAITCQKMIDAIQAMPFVIADKAFRVGCCVGLVEVTDRMGVAETISSADRACQEAKQGSADLAICEKDSPVFHQLEEEMRILKSFGLDSAPDRLFLVMQPLMSLRAPFASLNFEVLLRMHGENNTVEPAWKVISTAEKNGRIAIIDRWVLVHVLEWIEKRADMLDRTQFVSVNLSGGSLNNERFIEDAFSIMAQYPRAVQRLCLEITESVAVRDIKNTLRFIDRARELGAKIALDDFGVGYTSFAYLSSLSADLLKIDGSLVTQAIAHPANLSIIEAIAGLSHNLGMTSVAEWVDNLDTVKAMTEVGIDYIQGFCIARPQLPDAILAARSSADFIQDPAIEAYVKTILTGAETGDPWDSAAILARRGFH</sequence>
<keyword evidence="1" id="KW-1133">Transmembrane helix</keyword>
<dbReference type="SMART" id="SM00052">
    <property type="entry name" value="EAL"/>
    <property type="match status" value="1"/>
</dbReference>
<dbReference type="SUPFAM" id="SSF141868">
    <property type="entry name" value="EAL domain-like"/>
    <property type="match status" value="1"/>
</dbReference>
<dbReference type="Pfam" id="PF00563">
    <property type="entry name" value="EAL"/>
    <property type="match status" value="1"/>
</dbReference>
<dbReference type="PANTHER" id="PTHR44757:SF2">
    <property type="entry name" value="BIOFILM ARCHITECTURE MAINTENANCE PROTEIN MBAA"/>
    <property type="match status" value="1"/>
</dbReference>
<feature type="transmembrane region" description="Helical" evidence="1">
    <location>
        <begin position="198"/>
        <end position="216"/>
    </location>
</feature>
<dbReference type="InterPro" id="IPR043128">
    <property type="entry name" value="Rev_trsase/Diguanyl_cyclase"/>
</dbReference>
<dbReference type="Gene3D" id="3.20.20.450">
    <property type="entry name" value="EAL domain"/>
    <property type="match status" value="1"/>
</dbReference>
<dbReference type="PATRIC" id="fig|445709.3.peg.2383"/>
<dbReference type="InterPro" id="IPR029787">
    <property type="entry name" value="Nucleotide_cyclase"/>
</dbReference>
<accession>A0A0G3ERP6</accession>
<dbReference type="PANTHER" id="PTHR44757">
    <property type="entry name" value="DIGUANYLATE CYCLASE DGCP"/>
    <property type="match status" value="1"/>
</dbReference>
<dbReference type="InterPro" id="IPR001633">
    <property type="entry name" value="EAL_dom"/>
</dbReference>
<feature type="transmembrane region" description="Helical" evidence="1">
    <location>
        <begin position="263"/>
        <end position="280"/>
    </location>
</feature>
<keyword evidence="6" id="KW-1185">Reference proteome</keyword>
<dbReference type="Pfam" id="PF00990">
    <property type="entry name" value="GGDEF"/>
    <property type="match status" value="1"/>
</dbReference>
<dbReference type="PROSITE" id="PS50883">
    <property type="entry name" value="EAL"/>
    <property type="match status" value="1"/>
</dbReference>
<dbReference type="CDD" id="cd01949">
    <property type="entry name" value="GGDEF"/>
    <property type="match status" value="1"/>
</dbReference>
<gene>
    <name evidence="5" type="ORF">ABW99_11210</name>
</gene>
<evidence type="ECO:0000259" key="3">
    <source>
        <dbReference type="PROSITE" id="PS50883"/>
    </source>
</evidence>
<dbReference type="STRING" id="445709.ABW99_11210"/>
<dbReference type="CDD" id="cd01948">
    <property type="entry name" value="EAL"/>
    <property type="match status" value="1"/>
</dbReference>
<dbReference type="InterPro" id="IPR011623">
    <property type="entry name" value="7TMR_DISM_rcpt_extracell_dom1"/>
</dbReference>
<feature type="transmembrane region" description="Helical" evidence="1">
    <location>
        <begin position="223"/>
        <end position="243"/>
    </location>
</feature>
<proteinExistence type="predicted"/>
<dbReference type="OrthoDB" id="9813903at2"/>
<feature type="transmembrane region" description="Helical" evidence="1">
    <location>
        <begin position="373"/>
        <end position="395"/>
    </location>
</feature>
<evidence type="ECO:0000256" key="1">
    <source>
        <dbReference type="SAM" id="Phobius"/>
    </source>
</evidence>
<protein>
    <recommendedName>
        <fullName evidence="7">Diguanylate cyclase</fullName>
    </recommendedName>
</protein>
<dbReference type="RefSeq" id="WP_047214561.1">
    <property type="nucleotide sequence ID" value="NZ_CP011568.3"/>
</dbReference>
<feature type="transmembrane region" description="Helical" evidence="1">
    <location>
        <begin position="292"/>
        <end position="313"/>
    </location>
</feature>
<keyword evidence="1" id="KW-0472">Membrane</keyword>
<organism evidence="5 6">
    <name type="scientific">Pandoraea thiooxydans</name>
    <dbReference type="NCBI Taxonomy" id="445709"/>
    <lineage>
        <taxon>Bacteria</taxon>
        <taxon>Pseudomonadati</taxon>
        <taxon>Pseudomonadota</taxon>
        <taxon>Betaproteobacteria</taxon>
        <taxon>Burkholderiales</taxon>
        <taxon>Burkholderiaceae</taxon>
        <taxon>Pandoraea</taxon>
    </lineage>
</organism>
<evidence type="ECO:0000259" key="4">
    <source>
        <dbReference type="PROSITE" id="PS50887"/>
    </source>
</evidence>
<dbReference type="Proteomes" id="UP000036700">
    <property type="component" value="Chromosome"/>
</dbReference>
<evidence type="ECO:0008006" key="7">
    <source>
        <dbReference type="Google" id="ProtNLM"/>
    </source>
</evidence>
<dbReference type="InterPro" id="IPR035965">
    <property type="entry name" value="PAS-like_dom_sf"/>
</dbReference>
<feature type="domain" description="GGDEF" evidence="4">
    <location>
        <begin position="553"/>
        <end position="684"/>
    </location>
</feature>
<dbReference type="EMBL" id="CP011568">
    <property type="protein sequence ID" value="AKJ68699.1"/>
    <property type="molecule type" value="Genomic_DNA"/>
</dbReference>
<dbReference type="InterPro" id="IPR052155">
    <property type="entry name" value="Biofilm_reg_signaling"/>
</dbReference>
<dbReference type="InterPro" id="IPR000014">
    <property type="entry name" value="PAS"/>
</dbReference>
<feature type="transmembrane region" description="Helical" evidence="1">
    <location>
        <begin position="319"/>
        <end position="338"/>
    </location>
</feature>
<dbReference type="Gene3D" id="3.30.450.20">
    <property type="entry name" value="PAS domain"/>
    <property type="match status" value="1"/>
</dbReference>
<dbReference type="Gene3D" id="3.30.70.270">
    <property type="match status" value="1"/>
</dbReference>
<dbReference type="AlphaFoldDB" id="A0A0G3ERP6"/>
<dbReference type="SUPFAM" id="SSF55073">
    <property type="entry name" value="Nucleotide cyclase"/>
    <property type="match status" value="1"/>
</dbReference>
<evidence type="ECO:0000313" key="6">
    <source>
        <dbReference type="Proteomes" id="UP000036700"/>
    </source>
</evidence>
<evidence type="ECO:0000313" key="5">
    <source>
        <dbReference type="EMBL" id="AKJ68699.1"/>
    </source>
</evidence>
<dbReference type="InterPro" id="IPR000160">
    <property type="entry name" value="GGDEF_dom"/>
</dbReference>
<reference evidence="6" key="1">
    <citation type="submission" date="2015-06" db="EMBL/GenBank/DDBJ databases">
        <authorList>
            <person name="Lim Y.L."/>
            <person name="Ee R."/>
            <person name="Yong D."/>
            <person name="How K.Y."/>
            <person name="Yin W.F."/>
            <person name="Chan K.G."/>
        </authorList>
    </citation>
    <scope>NUCLEOTIDE SEQUENCE [LARGE SCALE GENOMIC DNA]</scope>
    <source>
        <strain evidence="6">DSM 25325</strain>
    </source>
</reference>
<feature type="domain" description="PAS" evidence="2">
    <location>
        <begin position="408"/>
        <end position="444"/>
    </location>
</feature>
<dbReference type="NCBIfam" id="TIGR00254">
    <property type="entry name" value="GGDEF"/>
    <property type="match status" value="1"/>
</dbReference>
<dbReference type="InterPro" id="IPR035919">
    <property type="entry name" value="EAL_sf"/>
</dbReference>
<dbReference type="KEGG" id="ptx:ABW99_11210"/>
<name>A0A0G3ERP6_9BURK</name>
<evidence type="ECO:0000259" key="2">
    <source>
        <dbReference type="PROSITE" id="PS50112"/>
    </source>
</evidence>
<dbReference type="PROSITE" id="PS50112">
    <property type="entry name" value="PAS"/>
    <property type="match status" value="1"/>
</dbReference>
<keyword evidence="1" id="KW-0812">Transmembrane</keyword>
<dbReference type="SMART" id="SM00267">
    <property type="entry name" value="GGDEF"/>
    <property type="match status" value="1"/>
</dbReference>